<comment type="caution">
    <text evidence="9">The sequence shown here is derived from an EMBL/GenBank/DDBJ whole genome shotgun (WGS) entry which is preliminary data.</text>
</comment>
<keyword evidence="3" id="KW-0378">Hydrolase</keyword>
<feature type="domain" description="NlpC/P60" evidence="8">
    <location>
        <begin position="251"/>
        <end position="372"/>
    </location>
</feature>
<dbReference type="EMBL" id="JBHSOA010000089">
    <property type="protein sequence ID" value="MFC5856033.1"/>
    <property type="molecule type" value="Genomic_DNA"/>
</dbReference>
<proteinExistence type="inferred from homology"/>
<keyword evidence="2" id="KW-0645">Protease</keyword>
<evidence type="ECO:0000256" key="7">
    <source>
        <dbReference type="SAM" id="SignalP"/>
    </source>
</evidence>
<accession>A0ABW1E8G5</accession>
<feature type="region of interest" description="Disordered" evidence="6">
    <location>
        <begin position="32"/>
        <end position="57"/>
    </location>
</feature>
<dbReference type="PANTHER" id="PTHR47359:SF3">
    <property type="entry name" value="NLP_P60 DOMAIN-CONTAINING PROTEIN-RELATED"/>
    <property type="match status" value="1"/>
</dbReference>
<evidence type="ECO:0000313" key="10">
    <source>
        <dbReference type="Proteomes" id="UP001596180"/>
    </source>
</evidence>
<dbReference type="InterPro" id="IPR051794">
    <property type="entry name" value="PG_Endopeptidase_C40"/>
</dbReference>
<feature type="compositionally biased region" description="Gly residues" evidence="6">
    <location>
        <begin position="367"/>
        <end position="380"/>
    </location>
</feature>
<organism evidence="9 10">
    <name type="scientific">Streptomyces chlorus</name>
    <dbReference type="NCBI Taxonomy" id="887452"/>
    <lineage>
        <taxon>Bacteria</taxon>
        <taxon>Bacillati</taxon>
        <taxon>Actinomycetota</taxon>
        <taxon>Actinomycetes</taxon>
        <taxon>Kitasatosporales</taxon>
        <taxon>Streptomycetaceae</taxon>
        <taxon>Streptomyces</taxon>
    </lineage>
</organism>
<feature type="coiled-coil region" evidence="5">
    <location>
        <begin position="158"/>
        <end position="235"/>
    </location>
</feature>
<gene>
    <name evidence="9" type="ORF">ACFPZI_30970</name>
</gene>
<evidence type="ECO:0000256" key="4">
    <source>
        <dbReference type="ARBA" id="ARBA00022807"/>
    </source>
</evidence>
<sequence length="420" mass="43981">MKAGRRTLTATAVTVVCAITVLAAPGTAFAAPTPPPSPSATASAGANPGTDPEIAPSKDLEAVRKKLEKFYRAAAVATEEYNAVEEKTKQQSAEIVKLTGKIVKGQKKLDDLKDRVGAAAASQYRGGGLPPEAHLMLSDTPQDFLVGAGRIRQGQHAAKGLLGDLRRAQEDLEQHAEDAEAQWRKLETGRRAKAKAQRKIEKRIAAAEKIESELEQEEKERLAELERQAAQKAQAAWLNSGALEGTAAEATEQGGEAVAYATAQIGKPYMWGAEGPKAYDCSGLTSQAWISAGQAIPRTSQEQWRQLPRVAVKDMRPGDLIIYWDDASHVGMYIGDGSMVHAPRPGRTVTTAGAGSMPILGVVRPGGTAGGSGSDNGGGSKNESGNRNGSGSGKADAASHTTEDAKARPNAAADTDTAAD</sequence>
<dbReference type="PROSITE" id="PS51935">
    <property type="entry name" value="NLPC_P60"/>
    <property type="match status" value="1"/>
</dbReference>
<dbReference type="InterPro" id="IPR000064">
    <property type="entry name" value="NLP_P60_dom"/>
</dbReference>
<keyword evidence="5" id="KW-0175">Coiled coil</keyword>
<evidence type="ECO:0000259" key="8">
    <source>
        <dbReference type="PROSITE" id="PS51935"/>
    </source>
</evidence>
<comment type="similarity">
    <text evidence="1">Belongs to the peptidase C40 family.</text>
</comment>
<feature type="region of interest" description="Disordered" evidence="6">
    <location>
        <begin position="349"/>
        <end position="420"/>
    </location>
</feature>
<dbReference type="SUPFAM" id="SSF54001">
    <property type="entry name" value="Cysteine proteinases"/>
    <property type="match status" value="1"/>
</dbReference>
<keyword evidence="7" id="KW-0732">Signal</keyword>
<feature type="compositionally biased region" description="Low complexity" evidence="6">
    <location>
        <begin position="411"/>
        <end position="420"/>
    </location>
</feature>
<feature type="compositionally biased region" description="Low complexity" evidence="6">
    <location>
        <begin position="39"/>
        <end position="49"/>
    </location>
</feature>
<dbReference type="Pfam" id="PF00877">
    <property type="entry name" value="NLPC_P60"/>
    <property type="match status" value="1"/>
</dbReference>
<evidence type="ECO:0000256" key="6">
    <source>
        <dbReference type="SAM" id="MobiDB-lite"/>
    </source>
</evidence>
<evidence type="ECO:0000256" key="5">
    <source>
        <dbReference type="SAM" id="Coils"/>
    </source>
</evidence>
<reference evidence="10" key="1">
    <citation type="journal article" date="2019" name="Int. J. Syst. Evol. Microbiol.">
        <title>The Global Catalogue of Microorganisms (GCM) 10K type strain sequencing project: providing services to taxonomists for standard genome sequencing and annotation.</title>
        <authorList>
            <consortium name="The Broad Institute Genomics Platform"/>
            <consortium name="The Broad Institute Genome Sequencing Center for Infectious Disease"/>
            <person name="Wu L."/>
            <person name="Ma J."/>
        </authorList>
    </citation>
    <scope>NUCLEOTIDE SEQUENCE [LARGE SCALE GENOMIC DNA]</scope>
    <source>
        <strain evidence="10">JCM 10411</strain>
    </source>
</reference>
<evidence type="ECO:0000313" key="9">
    <source>
        <dbReference type="EMBL" id="MFC5856033.1"/>
    </source>
</evidence>
<evidence type="ECO:0000256" key="1">
    <source>
        <dbReference type="ARBA" id="ARBA00007074"/>
    </source>
</evidence>
<dbReference type="RefSeq" id="WP_381370061.1">
    <property type="nucleotide sequence ID" value="NZ_JBHSOA010000089.1"/>
</dbReference>
<dbReference type="PANTHER" id="PTHR47359">
    <property type="entry name" value="PEPTIDOGLYCAN DL-ENDOPEPTIDASE CWLO"/>
    <property type="match status" value="1"/>
</dbReference>
<feature type="signal peptide" evidence="7">
    <location>
        <begin position="1"/>
        <end position="30"/>
    </location>
</feature>
<keyword evidence="10" id="KW-1185">Reference proteome</keyword>
<dbReference type="InterPro" id="IPR038765">
    <property type="entry name" value="Papain-like_cys_pep_sf"/>
</dbReference>
<feature type="coiled-coil region" evidence="5">
    <location>
        <begin position="60"/>
        <end position="87"/>
    </location>
</feature>
<feature type="chain" id="PRO_5045142404" evidence="7">
    <location>
        <begin position="31"/>
        <end position="420"/>
    </location>
</feature>
<evidence type="ECO:0000256" key="3">
    <source>
        <dbReference type="ARBA" id="ARBA00022801"/>
    </source>
</evidence>
<name>A0ABW1E8G5_9ACTN</name>
<protein>
    <submittedName>
        <fullName evidence="9">NlpC/P60 family protein</fullName>
    </submittedName>
</protein>
<evidence type="ECO:0000256" key="2">
    <source>
        <dbReference type="ARBA" id="ARBA00022670"/>
    </source>
</evidence>
<keyword evidence="4" id="KW-0788">Thiol protease</keyword>
<dbReference type="Gene3D" id="3.90.1720.10">
    <property type="entry name" value="endopeptidase domain like (from Nostoc punctiforme)"/>
    <property type="match status" value="1"/>
</dbReference>
<dbReference type="Proteomes" id="UP001596180">
    <property type="component" value="Unassembled WGS sequence"/>
</dbReference>